<dbReference type="InterPro" id="IPR033964">
    <property type="entry name" value="ABBA"/>
</dbReference>
<dbReference type="EMBL" id="BMWD01000039">
    <property type="protein sequence ID" value="GGX93627.1"/>
    <property type="molecule type" value="Genomic_DNA"/>
</dbReference>
<keyword evidence="2" id="KW-0637">Prenyltransferase</keyword>
<dbReference type="Pfam" id="PF11468">
    <property type="entry name" value="PTase_Orf2"/>
    <property type="match status" value="1"/>
</dbReference>
<dbReference type="GO" id="GO:0004659">
    <property type="term" value="F:prenyltransferase activity"/>
    <property type="evidence" value="ECO:0007669"/>
    <property type="project" value="UniProtKB-KW"/>
</dbReference>
<dbReference type="SUPFAM" id="SSF143492">
    <property type="entry name" value="Prenyltransferase-like"/>
    <property type="match status" value="1"/>
</dbReference>
<accession>A0A918NTB0</accession>
<reference evidence="4" key="1">
    <citation type="journal article" date="2014" name="Int. J. Syst. Evol. Microbiol.">
        <title>Complete genome sequence of Corynebacterium casei LMG S-19264T (=DSM 44701T), isolated from a smear-ripened cheese.</title>
        <authorList>
            <consortium name="US DOE Joint Genome Institute (JGI-PGF)"/>
            <person name="Walter F."/>
            <person name="Albersmeier A."/>
            <person name="Kalinowski J."/>
            <person name="Ruckert C."/>
        </authorList>
    </citation>
    <scope>NUCLEOTIDE SEQUENCE</scope>
    <source>
        <strain evidence="4">JCM 4956</strain>
    </source>
</reference>
<comment type="similarity">
    <text evidence="1">Belongs to the aromatic prenyltransferase family.</text>
</comment>
<dbReference type="SFLD" id="SFLDS00036">
    <property type="entry name" value="Aromatic_Prenyltransferase"/>
    <property type="match status" value="1"/>
</dbReference>
<protein>
    <recommendedName>
        <fullName evidence="6">Prenyltransferase</fullName>
    </recommendedName>
</protein>
<evidence type="ECO:0000256" key="1">
    <source>
        <dbReference type="ARBA" id="ARBA00005368"/>
    </source>
</evidence>
<dbReference type="SFLD" id="SFLDG01163">
    <property type="entry name" value="II"/>
    <property type="match status" value="1"/>
</dbReference>
<sequence length="302" mass="32798">MSGATEAEKLYAAIEESARSVGADCSRDDVLPTLTAFADGITAQSGVVFSAQTGEGPAELEYTVQVTGIDDPYARARAAGFVPTVDHPVNNLLADLRRQVRIGFHAIDCGVTGGFKKIYALLTDAQSVPQLAAIPSMPAALTENASFFDGHGLERTPVLGIDYQNRTMNVYFQLPTATGLEPEGVLAMLREIGLPDPDEEMLAFACTAYRVYTTLSWDSPRIQRISFAPKPRRGIDFSALPAPIEPGIEKFMRSAPHTYSGERICASVVKWSPDRECLDLGSYYQISDEQLRALTAARTEQV</sequence>
<gene>
    <name evidence="4" type="ORF">GCM10010515_70670</name>
</gene>
<dbReference type="InterPro" id="IPR036239">
    <property type="entry name" value="PrenylTrfase-like_sf"/>
</dbReference>
<dbReference type="Proteomes" id="UP000645555">
    <property type="component" value="Unassembled WGS sequence"/>
</dbReference>
<dbReference type="AlphaFoldDB" id="A0A918NTB0"/>
<reference evidence="4" key="2">
    <citation type="submission" date="2020-09" db="EMBL/GenBank/DDBJ databases">
        <authorList>
            <person name="Sun Q."/>
            <person name="Ohkuma M."/>
        </authorList>
    </citation>
    <scope>NUCLEOTIDE SEQUENCE</scope>
    <source>
        <strain evidence="4">JCM 4956</strain>
    </source>
</reference>
<dbReference type="InterPro" id="IPR020965">
    <property type="entry name" value="Prenyltransferase_CloQ"/>
</dbReference>
<evidence type="ECO:0000313" key="4">
    <source>
        <dbReference type="EMBL" id="GGX93627.1"/>
    </source>
</evidence>
<evidence type="ECO:0000313" key="5">
    <source>
        <dbReference type="Proteomes" id="UP000645555"/>
    </source>
</evidence>
<evidence type="ECO:0000256" key="2">
    <source>
        <dbReference type="ARBA" id="ARBA00022602"/>
    </source>
</evidence>
<name>A0A918NTB0_9ACTN</name>
<dbReference type="CDD" id="cd13931">
    <property type="entry name" value="PT-CloQ_NphB"/>
    <property type="match status" value="1"/>
</dbReference>
<organism evidence="4 5">
    <name type="scientific">Streptomyces fructofermentans</name>
    <dbReference type="NCBI Taxonomy" id="152141"/>
    <lineage>
        <taxon>Bacteria</taxon>
        <taxon>Bacillati</taxon>
        <taxon>Actinomycetota</taxon>
        <taxon>Actinomycetes</taxon>
        <taxon>Kitasatosporales</taxon>
        <taxon>Streptomycetaceae</taxon>
        <taxon>Streptomyces</taxon>
    </lineage>
</organism>
<comment type="caution">
    <text evidence="4">The sequence shown here is derived from an EMBL/GenBank/DDBJ whole genome shotgun (WGS) entry which is preliminary data.</text>
</comment>
<keyword evidence="3" id="KW-0808">Transferase</keyword>
<keyword evidence="5" id="KW-1185">Reference proteome</keyword>
<dbReference type="RefSeq" id="WP_229916873.1">
    <property type="nucleotide sequence ID" value="NZ_BMWD01000039.1"/>
</dbReference>
<proteinExistence type="inferred from homology"/>
<evidence type="ECO:0000256" key="3">
    <source>
        <dbReference type="ARBA" id="ARBA00022679"/>
    </source>
</evidence>
<evidence type="ECO:0008006" key="6">
    <source>
        <dbReference type="Google" id="ProtNLM"/>
    </source>
</evidence>